<accession>A0A7Y6NSQ1</accession>
<protein>
    <submittedName>
        <fullName evidence="1">Uncharacterized protein</fullName>
    </submittedName>
</protein>
<name>A0A7Y6NSQ1_9BURK</name>
<proteinExistence type="predicted"/>
<evidence type="ECO:0000313" key="1">
    <source>
        <dbReference type="EMBL" id="NUZ08619.1"/>
    </source>
</evidence>
<gene>
    <name evidence="1" type="ORF">HQN59_23015</name>
</gene>
<keyword evidence="2" id="KW-1185">Reference proteome</keyword>
<evidence type="ECO:0000313" key="2">
    <source>
        <dbReference type="Proteomes" id="UP000529637"/>
    </source>
</evidence>
<dbReference type="EMBL" id="JABWMJ010000015">
    <property type="protein sequence ID" value="NUZ08619.1"/>
    <property type="molecule type" value="Genomic_DNA"/>
</dbReference>
<reference evidence="1 2" key="1">
    <citation type="submission" date="2020-06" db="EMBL/GenBank/DDBJ databases">
        <title>Schlegella sp. ID0723 isolated from air conditioner.</title>
        <authorList>
            <person name="Kim D.Y."/>
            <person name="Kim D.-U."/>
        </authorList>
    </citation>
    <scope>NUCLEOTIDE SEQUENCE [LARGE SCALE GENOMIC DNA]</scope>
    <source>
        <strain evidence="1 2">ID0723</strain>
    </source>
</reference>
<dbReference type="RefSeq" id="WP_176071483.1">
    <property type="nucleotide sequence ID" value="NZ_JABWMJ010000015.1"/>
</dbReference>
<dbReference type="Proteomes" id="UP000529637">
    <property type="component" value="Unassembled WGS sequence"/>
</dbReference>
<dbReference type="AlphaFoldDB" id="A0A7Y6NSQ1"/>
<sequence>MTAEVVVMNRLGVALASDSAASVLVGGRTKLYHADKLFMLSNVRPVAVMVYNSSSLLQVPWETIVKSFRKELGDVAYDTLEEYAAALIAYLNRSHGMFPEDVQKVMFLHTLGVLFKEIDRDVRRDALEKYFADGADDGHNALREAAEPCIARVFEEWDASPDLDAATFPSTTAMTFATRLSGEINRLISENFSYLGASEVQSLTRLARLVIQKQKMVTDTYSGLVLAGFGEKQFFPVLQSYKVGGVFEGHLKYVLEETLRVDVDHPAVIKPFAQSVTVEAFLYGVNPQLYLDFAKAVLETVLGLPDEIIDGFPGAGKKRKEAYRATVANVATDAAADLVDQFQDLLKARHYEPVLASIAHLPKNELAHVASTLVNLSSFQKRVSMIEDETVGGPVDVAVITKGDGFIWVDRKHYFKPELNTHFFRNRQATMPRPAPGDAE</sequence>
<comment type="caution">
    <text evidence="1">The sequence shown here is derived from an EMBL/GenBank/DDBJ whole genome shotgun (WGS) entry which is preliminary data.</text>
</comment>
<organism evidence="1 2">
    <name type="scientific">Piscinibacter koreensis</name>
    <dbReference type="NCBI Taxonomy" id="2742824"/>
    <lineage>
        <taxon>Bacteria</taxon>
        <taxon>Pseudomonadati</taxon>
        <taxon>Pseudomonadota</taxon>
        <taxon>Betaproteobacteria</taxon>
        <taxon>Burkholderiales</taxon>
        <taxon>Sphaerotilaceae</taxon>
        <taxon>Piscinibacter</taxon>
    </lineage>
</organism>